<reference evidence="2" key="2">
    <citation type="submission" date="2019-01" db="UniProtKB">
        <authorList>
            <consortium name="EnsemblPlants"/>
        </authorList>
    </citation>
    <scope>IDENTIFICATION</scope>
    <source>
        <strain evidence="2">cv. Heinz 1706</strain>
    </source>
</reference>
<keyword evidence="1" id="KW-0732">Signal</keyword>
<evidence type="ECO:0000313" key="2">
    <source>
        <dbReference type="EnsemblPlants" id="Solyc06g072780.2.1.1"/>
    </source>
</evidence>
<feature type="chain" id="PRO_5018735835" evidence="1">
    <location>
        <begin position="21"/>
        <end position="109"/>
    </location>
</feature>
<evidence type="ECO:0000313" key="3">
    <source>
        <dbReference type="Proteomes" id="UP000004994"/>
    </source>
</evidence>
<evidence type="ECO:0000256" key="1">
    <source>
        <dbReference type="SAM" id="SignalP"/>
    </source>
</evidence>
<keyword evidence="3" id="KW-1185">Reference proteome</keyword>
<reference evidence="2" key="1">
    <citation type="journal article" date="2012" name="Nature">
        <title>The tomato genome sequence provides insights into fleshy fruit evolution.</title>
        <authorList>
            <consortium name="Tomato Genome Consortium"/>
        </authorList>
    </citation>
    <scope>NUCLEOTIDE SEQUENCE [LARGE SCALE GENOMIC DNA]</scope>
    <source>
        <strain evidence="2">cv. Heinz 1706</strain>
    </source>
</reference>
<dbReference type="Gramene" id="Solyc06g072780.2.1">
    <property type="protein sequence ID" value="Solyc06g072780.2.1.1"/>
    <property type="gene ID" value="Solyc06g072780.2"/>
</dbReference>
<protein>
    <submittedName>
        <fullName evidence="2">Uncharacterized protein</fullName>
    </submittedName>
</protein>
<dbReference type="InParanoid" id="A0A3Q7GYW6"/>
<sequence>MPWHLMEALLVQIFGLTTRALLRNKCMYPELLTLRKRSGFEVGIMDPVGKCWRWSKSNGDGKECRCKKSTTLFSCISVWDSVLSLGIKKVMFPFTRSSGAMLISIIKVK</sequence>
<dbReference type="AlphaFoldDB" id="A0A3Q7GYW6"/>
<organism evidence="2">
    <name type="scientific">Solanum lycopersicum</name>
    <name type="common">Tomato</name>
    <name type="synonym">Lycopersicon esculentum</name>
    <dbReference type="NCBI Taxonomy" id="4081"/>
    <lineage>
        <taxon>Eukaryota</taxon>
        <taxon>Viridiplantae</taxon>
        <taxon>Streptophyta</taxon>
        <taxon>Embryophyta</taxon>
        <taxon>Tracheophyta</taxon>
        <taxon>Spermatophyta</taxon>
        <taxon>Magnoliopsida</taxon>
        <taxon>eudicotyledons</taxon>
        <taxon>Gunneridae</taxon>
        <taxon>Pentapetalae</taxon>
        <taxon>asterids</taxon>
        <taxon>lamiids</taxon>
        <taxon>Solanales</taxon>
        <taxon>Solanaceae</taxon>
        <taxon>Solanoideae</taxon>
        <taxon>Solaneae</taxon>
        <taxon>Solanum</taxon>
        <taxon>Solanum subgen. Lycopersicon</taxon>
    </lineage>
</organism>
<feature type="signal peptide" evidence="1">
    <location>
        <begin position="1"/>
        <end position="20"/>
    </location>
</feature>
<dbReference type="EnsemblPlants" id="Solyc06g072780.2.1">
    <property type="protein sequence ID" value="Solyc06g072780.2.1.1"/>
    <property type="gene ID" value="Solyc06g072780.2"/>
</dbReference>
<name>A0A3Q7GYW6_SOLLC</name>
<proteinExistence type="predicted"/>
<dbReference type="Proteomes" id="UP000004994">
    <property type="component" value="Chromosome 6"/>
</dbReference>
<accession>A0A3Q7GYW6</accession>